<feature type="domain" description="Integrase catalytic" evidence="6">
    <location>
        <begin position="286"/>
        <end position="381"/>
    </location>
</feature>
<dbReference type="GO" id="GO:0004190">
    <property type="term" value="F:aspartic-type endopeptidase activity"/>
    <property type="evidence" value="ECO:0007669"/>
    <property type="project" value="UniProtKB-KW"/>
</dbReference>
<dbReference type="InterPro" id="IPR012337">
    <property type="entry name" value="RNaseH-like_sf"/>
</dbReference>
<evidence type="ECO:0000256" key="5">
    <source>
        <dbReference type="SAM" id="MobiDB-lite"/>
    </source>
</evidence>
<feature type="compositionally biased region" description="Basic residues" evidence="5">
    <location>
        <begin position="435"/>
        <end position="449"/>
    </location>
</feature>
<dbReference type="VEuPathDB" id="FungiDB:KRP22_5700"/>
<organism evidence="7 8">
    <name type="scientific">Phytophthora ramorum</name>
    <name type="common">Sudden oak death agent</name>
    <dbReference type="NCBI Taxonomy" id="164328"/>
    <lineage>
        <taxon>Eukaryota</taxon>
        <taxon>Sar</taxon>
        <taxon>Stramenopiles</taxon>
        <taxon>Oomycota</taxon>
        <taxon>Peronosporomycetes</taxon>
        <taxon>Peronosporales</taxon>
        <taxon>Peronosporaceae</taxon>
        <taxon>Phytophthora</taxon>
    </lineage>
</organism>
<dbReference type="GO" id="GO:0003676">
    <property type="term" value="F:nucleic acid binding"/>
    <property type="evidence" value="ECO:0007669"/>
    <property type="project" value="InterPro"/>
</dbReference>
<keyword evidence="8" id="KW-1185">Reference proteome</keyword>
<feature type="region of interest" description="Disordered" evidence="5">
    <location>
        <begin position="405"/>
        <end position="483"/>
    </location>
</feature>
<feature type="compositionally biased region" description="Acidic residues" evidence="5">
    <location>
        <begin position="405"/>
        <end position="415"/>
    </location>
</feature>
<dbReference type="Pfam" id="PF22936">
    <property type="entry name" value="Pol_BBD"/>
    <property type="match status" value="1"/>
</dbReference>
<dbReference type="InterPro" id="IPR001584">
    <property type="entry name" value="Integrase_cat-core"/>
</dbReference>
<dbReference type="InterPro" id="IPR043502">
    <property type="entry name" value="DNA/RNA_pol_sf"/>
</dbReference>
<evidence type="ECO:0000256" key="2">
    <source>
        <dbReference type="ARBA" id="ARBA00022723"/>
    </source>
</evidence>
<sequence>MERMLETVKTTITPAQAMKLFTAPKEPQANLARALHVLGGHLGGLRWYLVLNNVVPYASADLRTVLIAKVDGTRVDYLQQAEELAHFAQSWELEARTKNIGKEVVGAVAEHRGKETRRHLVNDESWLGDVELCKDSCIQPSGALLHITKKGSLTLRVSAYGDEMTIKLTEVYFVMNVKHNLISYGMLDKKDYGLTELNGRRVMATRDGGSVAFDVGLEKNVLVVRASFVNQDETPAEVIMAVLEGEASVSNETSGDVQKETLVEFHKRFGHLNYDAVERFDCKIHVLRTDFGGEYQNADRFCKRTGVQRQRSDARNQASNGKAERLHRTIMNMARCMVFTCGLPLSFWGDAVQYAAYILNGSPTNSNPGRMSPMKLLTKQTPQLGEIAVFGSPCTNGQVQRLYLDESDPEEEETPEGNSEAATAERASNATGTSRPKKCNKSVKKTKKTWTRERPVTRSVGRRGQANADERLQQEEPAGNVPTQDGAMVVDLRALEQNGVWEVVKMPRGVRVLHTKWVFKAKLDEGGLLERLKARLVAHGNEQEFGVNYSITFAAVVDMTSVILILVLMGGGVPAKQGDVPNAYVKAEKEANLAIFIHLLQGMVISEEMRKALGVERDDEIAQELEKALYGLKQAGRLWNKLLHKKLVTIGFVQCLTDIFVYFRWSEVVLLVVGVYVDDLLVTGTEQLPVDAIFEELREFSVKDLGRAIKFLGMCVTYDEVDGYELDQEVTIMEIVRNFGMELAHGVRAPIGPEWNEARDAEGEKLPVAGSDDVVTAKKFQSLVGSIMWIARCTRPDIAFAVHKTSRRTHNPTMNDWKLATRVLRYLGGTKELRLQMRGDQKADELLKVAGYSDADFAANREDRKSVTGGLVTVDGRLISWMCK</sequence>
<dbReference type="PROSITE" id="PS50994">
    <property type="entry name" value="INTEGRASE"/>
    <property type="match status" value="1"/>
</dbReference>
<dbReference type="InterPro" id="IPR039537">
    <property type="entry name" value="Retrotran_Ty1/copia-like"/>
</dbReference>
<dbReference type="Proteomes" id="UP000005238">
    <property type="component" value="Unassembled WGS sequence"/>
</dbReference>
<dbReference type="InterPro" id="IPR036397">
    <property type="entry name" value="RNaseH_sf"/>
</dbReference>
<dbReference type="EnsemblProtists" id="Phyra76732">
    <property type="protein sequence ID" value="Phyra76732"/>
    <property type="gene ID" value="Phyra76732"/>
</dbReference>
<proteinExistence type="predicted"/>
<name>H3GKF0_PHYRM</name>
<keyword evidence="2" id="KW-0479">Metal-binding</keyword>
<dbReference type="GO" id="GO:0015074">
    <property type="term" value="P:DNA integration"/>
    <property type="evidence" value="ECO:0007669"/>
    <property type="project" value="InterPro"/>
</dbReference>
<dbReference type="STRING" id="164328.H3GKF0"/>
<dbReference type="EMBL" id="DS566017">
    <property type="status" value="NOT_ANNOTATED_CDS"/>
    <property type="molecule type" value="Genomic_DNA"/>
</dbReference>
<accession>H3GKF0</accession>
<evidence type="ECO:0000313" key="8">
    <source>
        <dbReference type="Proteomes" id="UP000005238"/>
    </source>
</evidence>
<dbReference type="PANTHER" id="PTHR42648">
    <property type="entry name" value="TRANSPOSASE, PUTATIVE-RELATED"/>
    <property type="match status" value="1"/>
</dbReference>
<dbReference type="eggNOG" id="KOG0017">
    <property type="taxonomic scope" value="Eukaryota"/>
</dbReference>
<dbReference type="GO" id="GO:0046872">
    <property type="term" value="F:metal ion binding"/>
    <property type="evidence" value="ECO:0007669"/>
    <property type="project" value="UniProtKB-KW"/>
</dbReference>
<evidence type="ECO:0000259" key="6">
    <source>
        <dbReference type="PROSITE" id="PS50994"/>
    </source>
</evidence>
<dbReference type="InterPro" id="IPR013103">
    <property type="entry name" value="RVT_2"/>
</dbReference>
<evidence type="ECO:0000256" key="3">
    <source>
        <dbReference type="ARBA" id="ARBA00022750"/>
    </source>
</evidence>
<evidence type="ECO:0000313" key="7">
    <source>
        <dbReference type="EnsemblProtists" id="Phyra76732"/>
    </source>
</evidence>
<dbReference type="Gene3D" id="3.30.420.10">
    <property type="entry name" value="Ribonuclease H-like superfamily/Ribonuclease H"/>
    <property type="match status" value="1"/>
</dbReference>
<keyword evidence="3" id="KW-0064">Aspartyl protease</keyword>
<reference evidence="7" key="2">
    <citation type="submission" date="2015-06" db="UniProtKB">
        <authorList>
            <consortium name="EnsemblProtists"/>
        </authorList>
    </citation>
    <scope>IDENTIFICATION</scope>
    <source>
        <strain evidence="7">Pr102</strain>
    </source>
</reference>
<dbReference type="Pfam" id="PF07727">
    <property type="entry name" value="RVT_2"/>
    <property type="match status" value="1"/>
</dbReference>
<dbReference type="PANTHER" id="PTHR42648:SF28">
    <property type="entry name" value="TRANSPOSON-ENCODED PROTEIN WITH RIBONUCLEASE H-LIKE AND RETROVIRUS ZINC FINGER-LIKE DOMAINS"/>
    <property type="match status" value="1"/>
</dbReference>
<dbReference type="GO" id="GO:0006508">
    <property type="term" value="P:proteolysis"/>
    <property type="evidence" value="ECO:0007669"/>
    <property type="project" value="UniProtKB-KW"/>
</dbReference>
<keyword evidence="4" id="KW-0378">Hydrolase</keyword>
<protein>
    <recommendedName>
        <fullName evidence="6">Integrase catalytic domain-containing protein</fullName>
    </recommendedName>
</protein>
<dbReference type="InterPro" id="IPR054722">
    <property type="entry name" value="PolX-like_BBD"/>
</dbReference>
<dbReference type="InParanoid" id="H3GKF0"/>
<evidence type="ECO:0000256" key="4">
    <source>
        <dbReference type="ARBA" id="ARBA00022801"/>
    </source>
</evidence>
<dbReference type="AlphaFoldDB" id="H3GKF0"/>
<dbReference type="SUPFAM" id="SSF56672">
    <property type="entry name" value="DNA/RNA polymerases"/>
    <property type="match status" value="1"/>
</dbReference>
<dbReference type="SUPFAM" id="SSF53098">
    <property type="entry name" value="Ribonuclease H-like"/>
    <property type="match status" value="1"/>
</dbReference>
<reference evidence="8" key="1">
    <citation type="journal article" date="2006" name="Science">
        <title>Phytophthora genome sequences uncover evolutionary origins and mechanisms of pathogenesis.</title>
        <authorList>
            <person name="Tyler B.M."/>
            <person name="Tripathy S."/>
            <person name="Zhang X."/>
            <person name="Dehal P."/>
            <person name="Jiang R.H."/>
            <person name="Aerts A."/>
            <person name="Arredondo F.D."/>
            <person name="Baxter L."/>
            <person name="Bensasson D."/>
            <person name="Beynon J.L."/>
            <person name="Chapman J."/>
            <person name="Damasceno C.M."/>
            <person name="Dorrance A.E."/>
            <person name="Dou D."/>
            <person name="Dickerman A.W."/>
            <person name="Dubchak I.L."/>
            <person name="Garbelotto M."/>
            <person name="Gijzen M."/>
            <person name="Gordon S.G."/>
            <person name="Govers F."/>
            <person name="Grunwald N.J."/>
            <person name="Huang W."/>
            <person name="Ivors K.L."/>
            <person name="Jones R.W."/>
            <person name="Kamoun S."/>
            <person name="Krampis K."/>
            <person name="Lamour K.H."/>
            <person name="Lee M.K."/>
            <person name="McDonald W.H."/>
            <person name="Medina M."/>
            <person name="Meijer H.J."/>
            <person name="Nordberg E.K."/>
            <person name="Maclean D.J."/>
            <person name="Ospina-Giraldo M.D."/>
            <person name="Morris P.F."/>
            <person name="Phuntumart V."/>
            <person name="Putnam N.H."/>
            <person name="Rash S."/>
            <person name="Rose J.K."/>
            <person name="Sakihama Y."/>
            <person name="Salamov A.A."/>
            <person name="Savidor A."/>
            <person name="Scheuring C.F."/>
            <person name="Smith B.M."/>
            <person name="Sobral B.W."/>
            <person name="Terry A."/>
            <person name="Torto-Alalibo T.A."/>
            <person name="Win J."/>
            <person name="Xu Z."/>
            <person name="Zhang H."/>
            <person name="Grigoriev I.V."/>
            <person name="Rokhsar D.S."/>
            <person name="Boore J.L."/>
        </authorList>
    </citation>
    <scope>NUCLEOTIDE SEQUENCE [LARGE SCALE GENOMIC DNA]</scope>
    <source>
        <strain evidence="8">Pr102</strain>
    </source>
</reference>
<dbReference type="HOGENOM" id="CLU_305114_0_0_1"/>
<evidence type="ECO:0000256" key="1">
    <source>
        <dbReference type="ARBA" id="ARBA00022670"/>
    </source>
</evidence>
<keyword evidence="1" id="KW-0645">Protease</keyword>